<dbReference type="EMBL" id="KK100753">
    <property type="protein sequence ID" value="KIZ03951.1"/>
    <property type="molecule type" value="Genomic_DNA"/>
</dbReference>
<keyword evidence="2" id="KW-0963">Cytoplasm</keyword>
<dbReference type="SUPFAM" id="SSF50998">
    <property type="entry name" value="Quinoprotein alcohol dehydrogenase-like"/>
    <property type="match status" value="1"/>
</dbReference>
<dbReference type="STRING" id="145388.A0A0D2NFR0"/>
<evidence type="ECO:0000256" key="4">
    <source>
        <dbReference type="ARBA" id="ARBA00022737"/>
    </source>
</evidence>
<keyword evidence="3 8" id="KW-0853">WD repeat</keyword>
<dbReference type="SUPFAM" id="SSF50978">
    <property type="entry name" value="WD40 repeat-like"/>
    <property type="match status" value="1"/>
</dbReference>
<dbReference type="InterPro" id="IPR036322">
    <property type="entry name" value="WD40_repeat_dom_sf"/>
</dbReference>
<evidence type="ECO:0000256" key="1">
    <source>
        <dbReference type="ARBA" id="ARBA00004430"/>
    </source>
</evidence>
<dbReference type="GO" id="GO:0005930">
    <property type="term" value="C:axoneme"/>
    <property type="evidence" value="ECO:0007669"/>
    <property type="project" value="UniProtKB-SubCell"/>
</dbReference>
<feature type="compositionally biased region" description="Acidic residues" evidence="9">
    <location>
        <begin position="1398"/>
        <end position="1421"/>
    </location>
</feature>
<feature type="compositionally biased region" description="Low complexity" evidence="9">
    <location>
        <begin position="606"/>
        <end position="615"/>
    </location>
</feature>
<name>A0A0D2NFR0_9CHLO</name>
<dbReference type="Pfam" id="PF25828">
    <property type="entry name" value="CC_Cfap43"/>
    <property type="match status" value="1"/>
</dbReference>
<dbReference type="Proteomes" id="UP000054498">
    <property type="component" value="Unassembled WGS sequence"/>
</dbReference>
<evidence type="ECO:0000256" key="2">
    <source>
        <dbReference type="ARBA" id="ARBA00022490"/>
    </source>
</evidence>
<dbReference type="PANTHER" id="PTHR14885">
    <property type="entry name" value="CILIA- AND FLAGELLA-ASSOCIATED PROTEIN 43-RELATED"/>
    <property type="match status" value="1"/>
</dbReference>
<evidence type="ECO:0000256" key="9">
    <source>
        <dbReference type="SAM" id="MobiDB-lite"/>
    </source>
</evidence>
<dbReference type="PANTHER" id="PTHR14885:SF3">
    <property type="entry name" value="CILIA- AND FLAGELLA-ASSOCIATED PROTEIN 44"/>
    <property type="match status" value="1"/>
</dbReference>
<gene>
    <name evidence="10" type="ORF">MNEG_4013</name>
</gene>
<dbReference type="RefSeq" id="XP_013902970.1">
    <property type="nucleotide sequence ID" value="XM_014047516.1"/>
</dbReference>
<dbReference type="PROSITE" id="PS00678">
    <property type="entry name" value="WD_REPEATS_1"/>
    <property type="match status" value="1"/>
</dbReference>
<dbReference type="KEGG" id="mng:MNEG_4013"/>
<dbReference type="PROSITE" id="PS50082">
    <property type="entry name" value="WD_REPEATS_2"/>
    <property type="match status" value="1"/>
</dbReference>
<protein>
    <submittedName>
        <fullName evidence="10">WD repeat-containing protein 52</fullName>
    </submittedName>
</protein>
<feature type="region of interest" description="Disordered" evidence="9">
    <location>
        <begin position="590"/>
        <end position="623"/>
    </location>
</feature>
<dbReference type="Gene3D" id="2.130.10.10">
    <property type="entry name" value="YVTN repeat-like/Quinoprotein amine dehydrogenase"/>
    <property type="match status" value="2"/>
</dbReference>
<feature type="region of interest" description="Disordered" evidence="9">
    <location>
        <begin position="1142"/>
        <end position="1166"/>
    </location>
</feature>
<organism evidence="10 11">
    <name type="scientific">Monoraphidium neglectum</name>
    <dbReference type="NCBI Taxonomy" id="145388"/>
    <lineage>
        <taxon>Eukaryota</taxon>
        <taxon>Viridiplantae</taxon>
        <taxon>Chlorophyta</taxon>
        <taxon>core chlorophytes</taxon>
        <taxon>Chlorophyceae</taxon>
        <taxon>CS clade</taxon>
        <taxon>Sphaeropleales</taxon>
        <taxon>Selenastraceae</taxon>
        <taxon>Monoraphidium</taxon>
    </lineage>
</organism>
<keyword evidence="4" id="KW-0677">Repeat</keyword>
<accession>A0A0D2NFR0</accession>
<dbReference type="InterPro" id="IPR001680">
    <property type="entry name" value="WD40_rpt"/>
</dbReference>
<keyword evidence="6" id="KW-0206">Cytoskeleton</keyword>
<feature type="repeat" description="WD" evidence="8">
    <location>
        <begin position="269"/>
        <end position="302"/>
    </location>
</feature>
<keyword evidence="7" id="KW-0966">Cell projection</keyword>
<evidence type="ECO:0000256" key="3">
    <source>
        <dbReference type="ARBA" id="ARBA00022574"/>
    </source>
</evidence>
<reference evidence="10 11" key="1">
    <citation type="journal article" date="2013" name="BMC Genomics">
        <title>Reconstruction of the lipid metabolism for the microalga Monoraphidium neglectum from its genome sequence reveals characteristics suitable for biofuel production.</title>
        <authorList>
            <person name="Bogen C."/>
            <person name="Al-Dilaimi A."/>
            <person name="Albersmeier A."/>
            <person name="Wichmann J."/>
            <person name="Grundmann M."/>
            <person name="Rupp O."/>
            <person name="Lauersen K.J."/>
            <person name="Blifernez-Klassen O."/>
            <person name="Kalinowski J."/>
            <person name="Goesmann A."/>
            <person name="Mussgnug J.H."/>
            <person name="Kruse O."/>
        </authorList>
    </citation>
    <scope>NUCLEOTIDE SEQUENCE [LARGE SCALE GENOMIC DNA]</scope>
    <source>
        <strain evidence="10 11">SAG 48.87</strain>
    </source>
</reference>
<dbReference type="OrthoDB" id="1935234at2759"/>
<dbReference type="Pfam" id="PF00400">
    <property type="entry name" value="WD40"/>
    <property type="match status" value="1"/>
</dbReference>
<feature type="region of interest" description="Disordered" evidence="9">
    <location>
        <begin position="1386"/>
        <end position="1428"/>
    </location>
</feature>
<dbReference type="InterPro" id="IPR011047">
    <property type="entry name" value="Quinoprotein_ADH-like_sf"/>
</dbReference>
<dbReference type="GeneID" id="25736891"/>
<evidence type="ECO:0000313" key="10">
    <source>
        <dbReference type="EMBL" id="KIZ03951.1"/>
    </source>
</evidence>
<evidence type="ECO:0000256" key="8">
    <source>
        <dbReference type="PROSITE-ProRule" id="PRU00221"/>
    </source>
</evidence>
<feature type="region of interest" description="Disordered" evidence="9">
    <location>
        <begin position="1176"/>
        <end position="1195"/>
    </location>
</feature>
<dbReference type="InterPro" id="IPR019775">
    <property type="entry name" value="WD40_repeat_CS"/>
</dbReference>
<dbReference type="InterPro" id="IPR015943">
    <property type="entry name" value="WD40/YVTN_repeat-like_dom_sf"/>
</dbReference>
<proteinExistence type="predicted"/>
<sequence length="1728" mass="181986">MDPPSLLQSLDRAPDPRPRVAAALDGAGAVADAGTGCRLEYVLGLDMARRHNMVALDGETLALAAGGALLLLHLPSMTQRHLSSRDGGGIGAVALHPKRTCFAVAEKCQGRPPNIYVYEWPSLAVAAVLPSGTDHAYTAAAFDAEGGLLAAVGGAPDYALTLWSWRDASVVLRAKAFSQEVYGVRFSPFASGRLVTSGTGHIRFWRMASTFTGLKLQGALGKFGALELSDIAAFVELPDGKVLSGSEGGALLLWDAGSIKALVARPGGAPCHGGAVEALVHDEATDYVLSGGADGVLRLWEMGRIDTEPPEAAAPGASSGGGGGGGGSVGAPVVVVKPSAEVVLPAGVRVRCLLWLDRRTWLVADDAGGLLRVSVPLNLLDAGAYACTRFFDCHAGCVAGVAALPGCHVAVTAGADGSVRAVEYTSGATLQARRFGSPATCMTPLVAEGTRCCLAIGFGDGSVRRVQRCSDGWLLLGAQRPHKASVVAVAVARGAACAATVAADSTVYFFSSPSPEQWDPLGFYCLPAASGTPTCADWAPGGKRLVVGCSSGIVVEITAPGVDNDTTSSYQLQLPVRTCTIKLPRRLPSLQQSAGTAGGDVTRADGTGTSEGSSSQQVDSGPADAADGLVAAAATSSRLADMEQDCWAGDSLPAPPVTWLQVPSADDGCFCFCLGGRGAGRVWNCGFDSPVPRCCGPSIASAPTTIITTSQSGRFRLLGSVDGTVRVETAGGAAGLLGDSCWESRLHDMQTGSVTGLSMAFDDSALISAARDGTLMVTNVSSLGKCRRQPGQDAPLATVAESRIPQALDLAAGAPTFEEGKQAAVADALAEQAAQARQGLRGDFEALRDDFVALLEANSSCPPGHQLPRSAFDIDPGLLALAESERSTKLEDAQAQVAWDAEVAASLLQRLQVFFSAQLASTNFVLRPVSEQGQPVESLTLPALPPEVQAETQSSLSLLHDSDDTSESATGCGGKARSLRHERSKPQQQVSIDHRAAGVGGRVGGESSVAAGAGGLDASPSAASKVNLRRAARKEREAQWAALMASKPDDAFEAPEDVAALQEAAATIGDLRLRSAPDYVPDEDQRMTPQRKRQQMAVLARRAARACTAFNRDLLDLRDGKRRLLQRLESLSARLKAIDEQLGAPVAGSTPTMAPDEEPEERRSSISLQQLTEHIARKQAKQQRKEGVPSAGGLGGFAAAGANSKASQGGSGTTTQGAATAGTVPLLASPLPPSGLEQAEAAALRIRLEAERRELQLQSDELCCSFDAALARLRGQRLELACSLSSFQARQLVHYQELQLLKDFETRELVLLAKCSGKAAERDELQGRVAELGRQLDAKRAEAESIAAARAAAVAEFDSLIPESHAFHDQLAHIFNKKLKRSSKRAGAAMRDDASSASDDDDDLDAADEDGGDDLDDDGDGGAEVCPPGCEQGLYDKVCELREQRLDEEDAGADVAKQAEGVRKEREVLAKKGRVIEQSLSAINQDMLEFQKEKQARLNEVPVEVALRAHQVQYLDEQRPPLDGSLADALVIPQTSLATLSLRIQGLEDEKGALRLAQKDLRRKHVQLAEERAAKDEHVLEQRARCRDVQMLKFGQEIDIALLDTIGARNRAADELRRALKEQEGVHAQQLLELEMQAAARGQELLVLTRDNTAALNTVSELTRSQRGLEAEVLSHKAGLFDDQLETRRAAVAERDALVTTVTSNANELQQLQSAKNALKHKATLLYT</sequence>
<keyword evidence="11" id="KW-1185">Reference proteome</keyword>
<evidence type="ECO:0000256" key="7">
    <source>
        <dbReference type="ARBA" id="ARBA00023273"/>
    </source>
</evidence>
<comment type="subcellular location">
    <subcellularLocation>
        <location evidence="1">Cytoplasm</location>
        <location evidence="1">Cytoskeleton</location>
        <location evidence="1">Cilium axoneme</location>
    </subcellularLocation>
</comment>
<evidence type="ECO:0000313" key="11">
    <source>
        <dbReference type="Proteomes" id="UP000054498"/>
    </source>
</evidence>
<evidence type="ECO:0000256" key="6">
    <source>
        <dbReference type="ARBA" id="ARBA00023212"/>
    </source>
</evidence>
<evidence type="ECO:0000256" key="5">
    <source>
        <dbReference type="ARBA" id="ARBA00023054"/>
    </source>
</evidence>
<keyword evidence="5" id="KW-0175">Coiled coil</keyword>
<dbReference type="SMART" id="SM00320">
    <property type="entry name" value="WD40"/>
    <property type="match status" value="7"/>
</dbReference>
<feature type="region of interest" description="Disordered" evidence="9">
    <location>
        <begin position="950"/>
        <end position="1004"/>
    </location>
</feature>